<name>A0A9P6AS30_9AGAM</name>
<dbReference type="Proteomes" id="UP000886523">
    <property type="component" value="Unassembled WGS sequence"/>
</dbReference>
<protein>
    <submittedName>
        <fullName evidence="3">Uncharacterized protein</fullName>
    </submittedName>
</protein>
<evidence type="ECO:0000256" key="2">
    <source>
        <dbReference type="SAM" id="SignalP"/>
    </source>
</evidence>
<evidence type="ECO:0000313" key="4">
    <source>
        <dbReference type="Proteomes" id="UP000886523"/>
    </source>
</evidence>
<dbReference type="EMBL" id="MU129013">
    <property type="protein sequence ID" value="KAF9510647.1"/>
    <property type="molecule type" value="Genomic_DNA"/>
</dbReference>
<feature type="transmembrane region" description="Helical" evidence="1">
    <location>
        <begin position="156"/>
        <end position="180"/>
    </location>
</feature>
<gene>
    <name evidence="3" type="ORF">BS47DRAFT_1319619</name>
</gene>
<keyword evidence="4" id="KW-1185">Reference proteome</keyword>
<keyword evidence="1" id="KW-1133">Transmembrane helix</keyword>
<dbReference type="AlphaFoldDB" id="A0A9P6AS30"/>
<feature type="transmembrane region" description="Helical" evidence="1">
    <location>
        <begin position="309"/>
        <end position="328"/>
    </location>
</feature>
<proteinExistence type="predicted"/>
<keyword evidence="1" id="KW-0472">Membrane</keyword>
<evidence type="ECO:0000313" key="3">
    <source>
        <dbReference type="EMBL" id="KAF9510647.1"/>
    </source>
</evidence>
<feature type="chain" id="PRO_5040434846" evidence="2">
    <location>
        <begin position="22"/>
        <end position="329"/>
    </location>
</feature>
<accession>A0A9P6AS30</accession>
<evidence type="ECO:0000256" key="1">
    <source>
        <dbReference type="SAM" id="Phobius"/>
    </source>
</evidence>
<reference evidence="3" key="1">
    <citation type="journal article" date="2020" name="Nat. Commun.">
        <title>Large-scale genome sequencing of mycorrhizal fungi provides insights into the early evolution of symbiotic traits.</title>
        <authorList>
            <person name="Miyauchi S."/>
            <person name="Kiss E."/>
            <person name="Kuo A."/>
            <person name="Drula E."/>
            <person name="Kohler A."/>
            <person name="Sanchez-Garcia M."/>
            <person name="Morin E."/>
            <person name="Andreopoulos B."/>
            <person name="Barry K.W."/>
            <person name="Bonito G."/>
            <person name="Buee M."/>
            <person name="Carver A."/>
            <person name="Chen C."/>
            <person name="Cichocki N."/>
            <person name="Clum A."/>
            <person name="Culley D."/>
            <person name="Crous P.W."/>
            <person name="Fauchery L."/>
            <person name="Girlanda M."/>
            <person name="Hayes R.D."/>
            <person name="Keri Z."/>
            <person name="LaButti K."/>
            <person name="Lipzen A."/>
            <person name="Lombard V."/>
            <person name="Magnuson J."/>
            <person name="Maillard F."/>
            <person name="Murat C."/>
            <person name="Nolan M."/>
            <person name="Ohm R.A."/>
            <person name="Pangilinan J."/>
            <person name="Pereira M.F."/>
            <person name="Perotto S."/>
            <person name="Peter M."/>
            <person name="Pfister S."/>
            <person name="Riley R."/>
            <person name="Sitrit Y."/>
            <person name="Stielow J.B."/>
            <person name="Szollosi G."/>
            <person name="Zifcakova L."/>
            <person name="Stursova M."/>
            <person name="Spatafora J.W."/>
            <person name="Tedersoo L."/>
            <person name="Vaario L.M."/>
            <person name="Yamada A."/>
            <person name="Yan M."/>
            <person name="Wang P."/>
            <person name="Xu J."/>
            <person name="Bruns T."/>
            <person name="Baldrian P."/>
            <person name="Vilgalys R."/>
            <person name="Dunand C."/>
            <person name="Henrissat B."/>
            <person name="Grigoriev I.V."/>
            <person name="Hibbett D."/>
            <person name="Nagy L.G."/>
            <person name="Martin F.M."/>
        </authorList>
    </citation>
    <scope>NUCLEOTIDE SEQUENCE</scope>
    <source>
        <strain evidence="3">UP504</strain>
    </source>
</reference>
<sequence>MRLSLTPIALITTLAVGQVAAAPLSVIFISSSPSANDVSEAVMPFRLGHAAGFDRVPILSAETARAIRHNVPPCTSCARAKMMHRMRELSNKLRAAFGLPLLDASITAVDSPGEAHILPYKTVKRIKVHRARRRGRTFLRRLRRSIAALSPWESRALSFVLGCGIGALLRMFFVFAVLIFRSMRCSREPATQLDDSTASDVPHPATIGSPPAYSDVKTHILADPKVTDEKEIGVGSSSGLSHDQWDDIVDRVTTVERTPEGLQVYWTRRVISHRCNAFTFLMPPRIAGRGGQSVSPTPRCLLRCPPRRCAFLYLFHCALHLAHLLHLYS</sequence>
<organism evidence="3 4">
    <name type="scientific">Hydnum rufescens UP504</name>
    <dbReference type="NCBI Taxonomy" id="1448309"/>
    <lineage>
        <taxon>Eukaryota</taxon>
        <taxon>Fungi</taxon>
        <taxon>Dikarya</taxon>
        <taxon>Basidiomycota</taxon>
        <taxon>Agaricomycotina</taxon>
        <taxon>Agaricomycetes</taxon>
        <taxon>Cantharellales</taxon>
        <taxon>Hydnaceae</taxon>
        <taxon>Hydnum</taxon>
    </lineage>
</organism>
<keyword evidence="1" id="KW-0812">Transmembrane</keyword>
<dbReference type="OrthoDB" id="3233375at2759"/>
<feature type="signal peptide" evidence="2">
    <location>
        <begin position="1"/>
        <end position="21"/>
    </location>
</feature>
<keyword evidence="2" id="KW-0732">Signal</keyword>
<comment type="caution">
    <text evidence="3">The sequence shown here is derived from an EMBL/GenBank/DDBJ whole genome shotgun (WGS) entry which is preliminary data.</text>
</comment>